<organism evidence="1 2">
    <name type="scientific">Pseudomonas fluorescens</name>
    <dbReference type="NCBI Taxonomy" id="294"/>
    <lineage>
        <taxon>Bacteria</taxon>
        <taxon>Pseudomonadati</taxon>
        <taxon>Pseudomonadota</taxon>
        <taxon>Gammaproteobacteria</taxon>
        <taxon>Pseudomonadales</taxon>
        <taxon>Pseudomonadaceae</taxon>
        <taxon>Pseudomonas</taxon>
    </lineage>
</organism>
<reference evidence="1" key="1">
    <citation type="submission" date="2021-03" db="EMBL/GenBank/DDBJ databases">
        <title>Genomic analysis provides insights into the functional capacity of soil bacteria communities inhabiting an altitudinal gradient in the Atacama Desert.</title>
        <authorList>
            <person name="Gonzalez M."/>
            <person name="Maldonado J."/>
            <person name="Maza F."/>
            <person name="Hodar C."/>
            <person name="Cortes M."/>
            <person name="Palma R."/>
            <person name="Andreani C."/>
            <person name="Gaete A."/>
            <person name="Vasquez-Dean J."/>
            <person name="Acuna V."/>
            <person name="Aguado M."/>
            <person name="Mandakovic D."/>
            <person name="Latorre M."/>
            <person name="Orellana A."/>
            <person name="Gutierrez R."/>
            <person name="Montecino M."/>
            <person name="Allende M."/>
            <person name="Maass A."/>
            <person name="Cambiazo V."/>
        </authorList>
    </citation>
    <scope>NUCLEOTIDE SEQUENCE</scope>
    <source>
        <strain evidence="1">ISL-25</strain>
    </source>
</reference>
<sequence>MQRQYAQRLADSSWLLQVRDLVPEESAYWLIEWGAMKLLHRAAAAAALTPIRRPERK</sequence>
<gene>
    <name evidence="1" type="ORF">J7E47_04085</name>
</gene>
<evidence type="ECO:0000313" key="2">
    <source>
        <dbReference type="Proteomes" id="UP000692896"/>
    </source>
</evidence>
<dbReference type="RefSeq" id="WP_214917325.1">
    <property type="nucleotide sequence ID" value="NZ_JAGGNX010000019.1"/>
</dbReference>
<dbReference type="EMBL" id="JAGGOB010000008">
    <property type="protein sequence ID" value="MBT2327893.1"/>
    <property type="molecule type" value="Genomic_DNA"/>
</dbReference>
<comment type="caution">
    <text evidence="1">The sequence shown here is derived from an EMBL/GenBank/DDBJ whole genome shotgun (WGS) entry which is preliminary data.</text>
</comment>
<name>A0A944DHC9_PSEFL</name>
<proteinExistence type="predicted"/>
<dbReference type="AlphaFoldDB" id="A0A944DHC9"/>
<accession>A0A944DHC9</accession>
<evidence type="ECO:0000313" key="1">
    <source>
        <dbReference type="EMBL" id="MBT2327893.1"/>
    </source>
</evidence>
<dbReference type="Proteomes" id="UP000692896">
    <property type="component" value="Unassembled WGS sequence"/>
</dbReference>
<protein>
    <submittedName>
        <fullName evidence="1">Uncharacterized protein</fullName>
    </submittedName>
</protein>